<dbReference type="EMBL" id="MTBO01000001">
    <property type="protein sequence ID" value="OSI18875.1"/>
    <property type="molecule type" value="Genomic_DNA"/>
</dbReference>
<dbReference type="PROSITE" id="PS51257">
    <property type="entry name" value="PROKAR_LIPOPROTEIN"/>
    <property type="match status" value="1"/>
</dbReference>
<accession>A0A1X3DGH7</accession>
<sequence length="83" mass="8563">MKKVLIAAAFATLALTACSSNKDKAPETANITVEQALQECQQTVGNTQDRAAFDACMKDKGFERPAAAASAPAAPEAPAKPAK</sequence>
<evidence type="ECO:0000256" key="1">
    <source>
        <dbReference type="SAM" id="MobiDB-lite"/>
    </source>
</evidence>
<organism evidence="3 4">
    <name type="scientific">Neisseria dentiae</name>
    <dbReference type="NCBI Taxonomy" id="194197"/>
    <lineage>
        <taxon>Bacteria</taxon>
        <taxon>Pseudomonadati</taxon>
        <taxon>Pseudomonadota</taxon>
        <taxon>Betaproteobacteria</taxon>
        <taxon>Neisseriales</taxon>
        <taxon>Neisseriaceae</taxon>
        <taxon>Neisseria</taxon>
    </lineage>
</organism>
<comment type="caution">
    <text evidence="3">The sequence shown here is derived from an EMBL/GenBank/DDBJ whole genome shotgun (WGS) entry which is preliminary data.</text>
</comment>
<dbReference type="STRING" id="194197.BWD09_01055"/>
<evidence type="ECO:0008006" key="5">
    <source>
        <dbReference type="Google" id="ProtNLM"/>
    </source>
</evidence>
<feature type="region of interest" description="Disordered" evidence="1">
    <location>
        <begin position="64"/>
        <end position="83"/>
    </location>
</feature>
<proteinExistence type="predicted"/>
<protein>
    <recommendedName>
        <fullName evidence="5">Entry exclusion lipoprotein TrbK</fullName>
    </recommendedName>
</protein>
<gene>
    <name evidence="3" type="ORF">BWD09_01055</name>
</gene>
<dbReference type="OrthoDB" id="8605139at2"/>
<reference evidence="4" key="1">
    <citation type="submission" date="2017-01" db="EMBL/GenBank/DDBJ databases">
        <authorList>
            <person name="Wolfgang W.J."/>
            <person name="Cole J."/>
            <person name="Wroblewski D."/>
            <person name="Mcginnis J."/>
            <person name="Musser K.A."/>
        </authorList>
    </citation>
    <scope>NUCLEOTIDE SEQUENCE [LARGE SCALE GENOMIC DNA]</scope>
    <source>
        <strain evidence="4">DSM 19151</strain>
    </source>
</reference>
<feature type="compositionally biased region" description="Low complexity" evidence="1">
    <location>
        <begin position="65"/>
        <end position="83"/>
    </location>
</feature>
<feature type="chain" id="PRO_5013185626" description="Entry exclusion lipoprotein TrbK" evidence="2">
    <location>
        <begin position="20"/>
        <end position="83"/>
    </location>
</feature>
<evidence type="ECO:0000256" key="2">
    <source>
        <dbReference type="SAM" id="SignalP"/>
    </source>
</evidence>
<dbReference type="RefSeq" id="WP_085364881.1">
    <property type="nucleotide sequence ID" value="NZ_CAUJPZ010000003.1"/>
</dbReference>
<dbReference type="Proteomes" id="UP000193118">
    <property type="component" value="Unassembled WGS sequence"/>
</dbReference>
<evidence type="ECO:0000313" key="4">
    <source>
        <dbReference type="Proteomes" id="UP000193118"/>
    </source>
</evidence>
<feature type="signal peptide" evidence="2">
    <location>
        <begin position="1"/>
        <end position="19"/>
    </location>
</feature>
<dbReference type="AlphaFoldDB" id="A0A1X3DGH7"/>
<keyword evidence="4" id="KW-1185">Reference proteome</keyword>
<name>A0A1X3DGH7_9NEIS</name>
<dbReference type="GeneID" id="94580530"/>
<evidence type="ECO:0000313" key="3">
    <source>
        <dbReference type="EMBL" id="OSI18875.1"/>
    </source>
</evidence>
<keyword evidence="2" id="KW-0732">Signal</keyword>